<dbReference type="STRING" id="640938.TR210_978"/>
<dbReference type="GO" id="GO:0016853">
    <property type="term" value="F:isomerase activity"/>
    <property type="evidence" value="ECO:0007669"/>
    <property type="project" value="UniProtKB-KW"/>
</dbReference>
<feature type="domain" description="Xylose isomerase-like TIM barrel" evidence="1">
    <location>
        <begin position="56"/>
        <end position="261"/>
    </location>
</feature>
<dbReference type="RefSeq" id="WP_068622127.1">
    <property type="nucleotide sequence ID" value="NZ_FJNB01000005.1"/>
</dbReference>
<sequence>MLNLTIRGHDLSGVKTVQELAGQTKKQGVHNLQLALGMSFPDMPSGAGNLNPGMGAAFKRELARADVQVSILSCYINMIHPDPEIRERLLQKFEGYLRHARHFGAAMVASETGCVLPEIQYTEDNFTDAAFADLVGVIRRLVKAGEEAGMLVGIEPGLNHPLYSLERVEQLLAAVESDHLGIIFDPTNLITSEDHQHQVALVERAFDSFGDKIVAVHLKDFKVEAGQIIPVNLGEGLIDYAAIAAIIAKHKPLSYVVLEETKDGHIGEALKLLGASEARPSFHL</sequence>
<dbReference type="InterPro" id="IPR013022">
    <property type="entry name" value="Xyl_isomerase-like_TIM-brl"/>
</dbReference>
<dbReference type="InterPro" id="IPR050312">
    <property type="entry name" value="IolE/XylAMocC-like"/>
</dbReference>
<dbReference type="OrthoDB" id="2063291at2"/>
<dbReference type="PANTHER" id="PTHR12110:SF21">
    <property type="entry name" value="XYLOSE ISOMERASE-LIKE TIM BARREL DOMAIN-CONTAINING PROTEIN"/>
    <property type="match status" value="1"/>
</dbReference>
<organism evidence="2 4">
    <name type="scientific">Trichococcus ilyis</name>
    <dbReference type="NCBI Taxonomy" id="640938"/>
    <lineage>
        <taxon>Bacteria</taxon>
        <taxon>Bacillati</taxon>
        <taxon>Bacillota</taxon>
        <taxon>Bacilli</taxon>
        <taxon>Lactobacillales</taxon>
        <taxon>Carnobacteriaceae</taxon>
        <taxon>Trichococcus</taxon>
    </lineage>
</organism>
<accession>A0A143YNC3</accession>
<dbReference type="InterPro" id="IPR036237">
    <property type="entry name" value="Xyl_isomerase-like_sf"/>
</dbReference>
<evidence type="ECO:0000313" key="5">
    <source>
        <dbReference type="Proteomes" id="UP000199280"/>
    </source>
</evidence>
<dbReference type="SUPFAM" id="SSF51658">
    <property type="entry name" value="Xylose isomerase-like"/>
    <property type="match status" value="1"/>
</dbReference>
<dbReference type="Gene3D" id="3.20.20.150">
    <property type="entry name" value="Divalent-metal-dependent TIM barrel enzymes"/>
    <property type="match status" value="1"/>
</dbReference>
<dbReference type="EMBL" id="FNYT01000003">
    <property type="protein sequence ID" value="SEI75746.1"/>
    <property type="molecule type" value="Genomic_DNA"/>
</dbReference>
<reference evidence="3 5" key="2">
    <citation type="submission" date="2016-10" db="EMBL/GenBank/DDBJ databases">
        <authorList>
            <person name="Varghese N."/>
            <person name="Submissions S."/>
        </authorList>
    </citation>
    <scope>NUCLEOTIDE SEQUENCE [LARGE SCALE GENOMIC DNA]</scope>
    <source>
        <strain evidence="3 5">DSM 22150</strain>
    </source>
</reference>
<dbReference type="EMBL" id="FJNB01000005">
    <property type="protein sequence ID" value="CZQ91613.1"/>
    <property type="molecule type" value="Genomic_DNA"/>
</dbReference>
<dbReference type="AlphaFoldDB" id="A0A143YNC3"/>
<evidence type="ECO:0000313" key="4">
    <source>
        <dbReference type="Proteomes" id="UP000076878"/>
    </source>
</evidence>
<dbReference type="Pfam" id="PF01261">
    <property type="entry name" value="AP_endonuc_2"/>
    <property type="match status" value="1"/>
</dbReference>
<protein>
    <submittedName>
        <fullName evidence="3">Sugar phosphate isomerase/epimerase</fullName>
    </submittedName>
</protein>
<dbReference type="Proteomes" id="UP000076878">
    <property type="component" value="Unassembled WGS sequence"/>
</dbReference>
<evidence type="ECO:0000313" key="2">
    <source>
        <dbReference type="EMBL" id="CZQ91613.1"/>
    </source>
</evidence>
<reference evidence="2 4" key="1">
    <citation type="submission" date="2016-02" db="EMBL/GenBank/DDBJ databases">
        <authorList>
            <person name="Wen L."/>
            <person name="He K."/>
            <person name="Yang H."/>
        </authorList>
    </citation>
    <scope>NUCLEOTIDE SEQUENCE [LARGE SCALE GENOMIC DNA]</scope>
    <source>
        <strain evidence="2">Trichococcus_R210</strain>
    </source>
</reference>
<keyword evidence="3" id="KW-0413">Isomerase</keyword>
<evidence type="ECO:0000313" key="3">
    <source>
        <dbReference type="EMBL" id="SEI75746.1"/>
    </source>
</evidence>
<dbReference type="PANTHER" id="PTHR12110">
    <property type="entry name" value="HYDROXYPYRUVATE ISOMERASE"/>
    <property type="match status" value="1"/>
</dbReference>
<proteinExistence type="predicted"/>
<gene>
    <name evidence="3" type="ORF">SAMN05216375_103110</name>
    <name evidence="2" type="ORF">TR210_978</name>
</gene>
<dbReference type="Proteomes" id="UP000199280">
    <property type="component" value="Unassembled WGS sequence"/>
</dbReference>
<evidence type="ECO:0000259" key="1">
    <source>
        <dbReference type="Pfam" id="PF01261"/>
    </source>
</evidence>
<name>A0A143YNC3_9LACT</name>
<keyword evidence="5" id="KW-1185">Reference proteome</keyword>